<evidence type="ECO:0000256" key="1">
    <source>
        <dbReference type="SAM" id="Coils"/>
    </source>
</evidence>
<sequence length="840" mass="96745">MHLDHIENLSSNNQIEQNKHARETTLFSDRRSHDTISVQHDELHDAETINGTIMLKSNTTGLIDVIMASTLDLKLYELMKQEESSSYNMQIIAWEHRHTCLLQTFKLILTQYFKRQQVTSEEYTNTLTAAEKMLAKAMRKYQRSINDEYKHSLDNSHKFDSIPLKEIFQATYQMVEDMQNVCSAFESSVLGGEDKEVIHSGLVKITSAVEEKIRTLNEYKLEELNALNHRQFLVVQAFHGGNIALLESIRTRRSYVETILQRLSKAGHLTHDASGQLWNQFKAEIESVMDDTTAELEESLRGIQQQSIEQRKSIFQQIEQDRSQALQKLLDRGGQKLKIRNFVEEYFATLMEFYQHESTARHQLTNNEAAQAAKVQKIAKLNLSVRCDEAQEKLLLHLSENQILNAHTARQLMDELGLKIKEAEEEVSAVNVAQTQLVEREAKLTVEAMRNAGGVDYHVTTDSTVRDQREIVQRFVTDVHYLNESDRSAVLAEYDTRVALLRNLVDVIRVQVFRFLDRELTERQLRAISLVRGEQQLKTDEDVRNLAQRLGEMREAHFDKFADLYRAVGTLMFGDWLKQQIFFVCGVAAKRLVANLVTLEEEERRENQILKSIKGEVSGTLLRSRKLDHDQLENLVAEHRRDVSAVERNLRQSHDIQLQLSKERLNSAQQLKVMKLQKKEAKLLEARPQSPSNFTISEVLDRLLEQVRNQRKIENLESDNEVETSTHVYFQRLAFNQSLNSELQKLDKGLMTKIAVAGNLTKQQFLKSVRNGLVAAFANESELNTWPQEFARLWPKRAARSMGRTTSRSDEVTWAPDVGNVPSRGRKGRSFLKRVAHANA</sequence>
<dbReference type="AlphaFoldDB" id="A0A6F9DI54"/>
<proteinExistence type="evidence at transcript level"/>
<gene>
    <name evidence="3" type="primary">LOC100180484</name>
</gene>
<reference evidence="3" key="1">
    <citation type="submission" date="2020-04" db="EMBL/GenBank/DDBJ databases">
        <authorList>
            <person name="Neveu A P."/>
        </authorList>
    </citation>
    <scope>NUCLEOTIDE SEQUENCE</scope>
    <source>
        <tissue evidence="3">Whole embryo</tissue>
    </source>
</reference>
<keyword evidence="1" id="KW-0175">Coiled coil</keyword>
<feature type="compositionally biased region" description="Basic and acidic residues" evidence="2">
    <location>
        <begin position="17"/>
        <end position="31"/>
    </location>
</feature>
<accession>A0A6F9DI54</accession>
<name>A0A6F9DI54_9ASCI</name>
<evidence type="ECO:0000313" key="3">
    <source>
        <dbReference type="EMBL" id="CAB3262573.1"/>
    </source>
</evidence>
<organism evidence="3">
    <name type="scientific">Phallusia mammillata</name>
    <dbReference type="NCBI Taxonomy" id="59560"/>
    <lineage>
        <taxon>Eukaryota</taxon>
        <taxon>Metazoa</taxon>
        <taxon>Chordata</taxon>
        <taxon>Tunicata</taxon>
        <taxon>Ascidiacea</taxon>
        <taxon>Phlebobranchia</taxon>
        <taxon>Ascidiidae</taxon>
        <taxon>Phallusia</taxon>
    </lineage>
</organism>
<dbReference type="EMBL" id="LR786723">
    <property type="protein sequence ID" value="CAB3262573.1"/>
    <property type="molecule type" value="mRNA"/>
</dbReference>
<feature type="coiled-coil region" evidence="1">
    <location>
        <begin position="406"/>
        <end position="433"/>
    </location>
</feature>
<feature type="region of interest" description="Disordered" evidence="2">
    <location>
        <begin position="1"/>
        <end position="31"/>
    </location>
</feature>
<protein>
    <submittedName>
        <fullName evidence="3">Uncharacterized protein LOC100180484</fullName>
    </submittedName>
</protein>
<evidence type="ECO:0000256" key="2">
    <source>
        <dbReference type="SAM" id="MobiDB-lite"/>
    </source>
</evidence>